<evidence type="ECO:0000313" key="1">
    <source>
        <dbReference type="EMBL" id="KIO26429.1"/>
    </source>
</evidence>
<keyword evidence="2" id="KW-1185">Reference proteome</keyword>
<name>A0A0C3QJN1_9AGAM</name>
<dbReference type="AlphaFoldDB" id="A0A0C3QJN1"/>
<proteinExistence type="predicted"/>
<protein>
    <recommendedName>
        <fullName evidence="3">F-box domain-containing protein</fullName>
    </recommendedName>
</protein>
<evidence type="ECO:0008006" key="3">
    <source>
        <dbReference type="Google" id="ProtNLM"/>
    </source>
</evidence>
<dbReference type="OrthoDB" id="3258386at2759"/>
<sequence length="107" mass="12643">MHSFWEIPEVVSELVLLLPRADQARMARVNSALWEIAIPYIWNDVPDIQLFFKLFPSGELLDFDFIRCSRLYSIGNTPQEIFEMSFQLRYGAILFYLPHSLAWRAFL</sequence>
<dbReference type="Proteomes" id="UP000054248">
    <property type="component" value="Unassembled WGS sequence"/>
</dbReference>
<organism evidence="1 2">
    <name type="scientific">Tulasnella calospora MUT 4182</name>
    <dbReference type="NCBI Taxonomy" id="1051891"/>
    <lineage>
        <taxon>Eukaryota</taxon>
        <taxon>Fungi</taxon>
        <taxon>Dikarya</taxon>
        <taxon>Basidiomycota</taxon>
        <taxon>Agaricomycotina</taxon>
        <taxon>Agaricomycetes</taxon>
        <taxon>Cantharellales</taxon>
        <taxon>Tulasnellaceae</taxon>
        <taxon>Tulasnella</taxon>
    </lineage>
</organism>
<gene>
    <name evidence="1" type="ORF">M407DRAFT_243730</name>
</gene>
<reference evidence="1 2" key="1">
    <citation type="submission" date="2014-04" db="EMBL/GenBank/DDBJ databases">
        <authorList>
            <consortium name="DOE Joint Genome Institute"/>
            <person name="Kuo A."/>
            <person name="Girlanda M."/>
            <person name="Perotto S."/>
            <person name="Kohler A."/>
            <person name="Nagy L.G."/>
            <person name="Floudas D."/>
            <person name="Copeland A."/>
            <person name="Barry K.W."/>
            <person name="Cichocki N."/>
            <person name="Veneault-Fourrey C."/>
            <person name="LaButti K."/>
            <person name="Lindquist E.A."/>
            <person name="Lipzen A."/>
            <person name="Lundell T."/>
            <person name="Morin E."/>
            <person name="Murat C."/>
            <person name="Sun H."/>
            <person name="Tunlid A."/>
            <person name="Henrissat B."/>
            <person name="Grigoriev I.V."/>
            <person name="Hibbett D.S."/>
            <person name="Martin F."/>
            <person name="Nordberg H.P."/>
            <person name="Cantor M.N."/>
            <person name="Hua S.X."/>
        </authorList>
    </citation>
    <scope>NUCLEOTIDE SEQUENCE [LARGE SCALE GENOMIC DNA]</scope>
    <source>
        <strain evidence="1 2">MUT 4182</strain>
    </source>
</reference>
<reference evidence="2" key="2">
    <citation type="submission" date="2015-01" db="EMBL/GenBank/DDBJ databases">
        <title>Evolutionary Origins and Diversification of the Mycorrhizal Mutualists.</title>
        <authorList>
            <consortium name="DOE Joint Genome Institute"/>
            <consortium name="Mycorrhizal Genomics Consortium"/>
            <person name="Kohler A."/>
            <person name="Kuo A."/>
            <person name="Nagy L.G."/>
            <person name="Floudas D."/>
            <person name="Copeland A."/>
            <person name="Barry K.W."/>
            <person name="Cichocki N."/>
            <person name="Veneault-Fourrey C."/>
            <person name="LaButti K."/>
            <person name="Lindquist E.A."/>
            <person name="Lipzen A."/>
            <person name="Lundell T."/>
            <person name="Morin E."/>
            <person name="Murat C."/>
            <person name="Riley R."/>
            <person name="Ohm R."/>
            <person name="Sun H."/>
            <person name="Tunlid A."/>
            <person name="Henrissat B."/>
            <person name="Grigoriev I.V."/>
            <person name="Hibbett D.S."/>
            <person name="Martin F."/>
        </authorList>
    </citation>
    <scope>NUCLEOTIDE SEQUENCE [LARGE SCALE GENOMIC DNA]</scope>
    <source>
        <strain evidence="2">MUT 4182</strain>
    </source>
</reference>
<accession>A0A0C3QJN1</accession>
<dbReference type="EMBL" id="KN823024">
    <property type="protein sequence ID" value="KIO26429.1"/>
    <property type="molecule type" value="Genomic_DNA"/>
</dbReference>
<dbReference type="HOGENOM" id="CLU_2211914_0_0_1"/>
<evidence type="ECO:0000313" key="2">
    <source>
        <dbReference type="Proteomes" id="UP000054248"/>
    </source>
</evidence>